<dbReference type="AlphaFoldDB" id="A0A3B0TQH3"/>
<accession>A0A3B0TQH3</accession>
<sequence>MVSRLAVVADFVNTSVVTSCRHVWRDGLLATSRFHRKGALLPRREGDVKAVFEGDRHVIVVLEHRFEGNLCCQIAIVIKFQDIGAYLVA</sequence>
<reference evidence="1" key="1">
    <citation type="submission" date="2018-06" db="EMBL/GenBank/DDBJ databases">
        <authorList>
            <person name="Zhirakovskaya E."/>
        </authorList>
    </citation>
    <scope>NUCLEOTIDE SEQUENCE</scope>
</reference>
<organism evidence="1">
    <name type="scientific">hydrothermal vent metagenome</name>
    <dbReference type="NCBI Taxonomy" id="652676"/>
    <lineage>
        <taxon>unclassified sequences</taxon>
        <taxon>metagenomes</taxon>
        <taxon>ecological metagenomes</taxon>
    </lineage>
</organism>
<dbReference type="EMBL" id="UOEM01000075">
    <property type="protein sequence ID" value="VAW14479.1"/>
    <property type="molecule type" value="Genomic_DNA"/>
</dbReference>
<proteinExistence type="predicted"/>
<protein>
    <submittedName>
        <fullName evidence="1">Uncharacterized protein</fullName>
    </submittedName>
</protein>
<gene>
    <name evidence="1" type="ORF">MNBD_ALPHA09-956</name>
</gene>
<evidence type="ECO:0000313" key="1">
    <source>
        <dbReference type="EMBL" id="VAW14479.1"/>
    </source>
</evidence>
<name>A0A3B0TQH3_9ZZZZ</name>